<evidence type="ECO:0000313" key="1">
    <source>
        <dbReference type="EMBL" id="MCM2677428.1"/>
    </source>
</evidence>
<accession>A0ABT0XQ13</accession>
<keyword evidence="2" id="KW-1185">Reference proteome</keyword>
<evidence type="ECO:0000313" key="2">
    <source>
        <dbReference type="Proteomes" id="UP001203665"/>
    </source>
</evidence>
<name>A0ABT0XQ13_9BACI</name>
<dbReference type="EMBL" id="JAMQJY010000004">
    <property type="protein sequence ID" value="MCM2677428.1"/>
    <property type="molecule type" value="Genomic_DNA"/>
</dbReference>
<gene>
    <name evidence="1" type="ORF">NDM98_19605</name>
</gene>
<organism evidence="1 2">
    <name type="scientific">Alkalicoccobacillus plakortidis</name>
    <dbReference type="NCBI Taxonomy" id="444060"/>
    <lineage>
        <taxon>Bacteria</taxon>
        <taxon>Bacillati</taxon>
        <taxon>Bacillota</taxon>
        <taxon>Bacilli</taxon>
        <taxon>Bacillales</taxon>
        <taxon>Bacillaceae</taxon>
        <taxon>Alkalicoccobacillus</taxon>
    </lineage>
</organism>
<protein>
    <submittedName>
        <fullName evidence="1">Uncharacterized protein</fullName>
    </submittedName>
</protein>
<comment type="caution">
    <text evidence="1">The sequence shown here is derived from an EMBL/GenBank/DDBJ whole genome shotgun (WGS) entry which is preliminary data.</text>
</comment>
<dbReference type="Proteomes" id="UP001203665">
    <property type="component" value="Unassembled WGS sequence"/>
</dbReference>
<reference evidence="1" key="1">
    <citation type="submission" date="2022-06" db="EMBL/GenBank/DDBJ databases">
        <title>Alkalicoccobacillus porphyridii sp. nov., isolated from a marine red alga, Porphyridium purpureum and reclassification of Shouchella plakortidis and Shouchella gibsonii as Alkalicoccobacillus plakortidis comb. nov. and Alkalicoccobacillus gibsonii comb. nov.</title>
        <authorList>
            <person name="Kim K.H."/>
            <person name="Lee J.K."/>
            <person name="Han D.M."/>
            <person name="Baek J.H."/>
            <person name="Jeon C.O."/>
        </authorList>
    </citation>
    <scope>NUCLEOTIDE SEQUENCE</scope>
    <source>
        <strain evidence="1">DSM 19153</strain>
    </source>
</reference>
<proteinExistence type="predicted"/>
<dbReference type="RefSeq" id="WP_251611217.1">
    <property type="nucleotide sequence ID" value="NZ_JAMQJY010000004.1"/>
</dbReference>
<sequence length="317" mass="35704">MKDCELKCKNDVVPKKEGFDFIMKKLASVLVASTMVAFFGGDLASAESSDRNYLINEKGFDSEFIEDAHDDVIKELITKDSVPVDLDIERETIYHSLDGKSYEQTEDNKEEIDKIRERDIKLHNEENPDEQVLVDQGSSIMRDWNSQVNFGSFYGGTNIAYFGKKGNEHEYKIFGQWMYDSPVSFYNGYDTLGLLWGNKLTGISNSETAYAWVKAFNADGHYMRDNSHNISVTPEVYGAYADIKVSTASEQGAEFGYEVRVPDRYDGDTESVVTAWAHPYFNGSVGVNIGPGSINFDNFSGDEERWRTNFTIGGSPN</sequence>